<evidence type="ECO:0000313" key="15">
    <source>
        <dbReference type="EMBL" id="CAD5118791.1"/>
    </source>
</evidence>
<dbReference type="SUPFAM" id="SSF49313">
    <property type="entry name" value="Cadherin-like"/>
    <property type="match status" value="6"/>
</dbReference>
<feature type="transmembrane region" description="Helical" evidence="12">
    <location>
        <begin position="749"/>
        <end position="772"/>
    </location>
</feature>
<dbReference type="EMBL" id="CAJFCJ010000009">
    <property type="protein sequence ID" value="CAD5118791.1"/>
    <property type="molecule type" value="Genomic_DNA"/>
</dbReference>
<dbReference type="GO" id="GO:0007156">
    <property type="term" value="P:homophilic cell adhesion via plasma membrane adhesion molecules"/>
    <property type="evidence" value="ECO:0007669"/>
    <property type="project" value="InterPro"/>
</dbReference>
<keyword evidence="3 12" id="KW-0812">Transmembrane</keyword>
<dbReference type="PROSITE" id="PS50268">
    <property type="entry name" value="CADHERIN_2"/>
    <property type="match status" value="7"/>
</dbReference>
<reference evidence="15 16" key="1">
    <citation type="submission" date="2020-08" db="EMBL/GenBank/DDBJ databases">
        <authorList>
            <person name="Hejnol A."/>
        </authorList>
    </citation>
    <scope>NUCLEOTIDE SEQUENCE [LARGE SCALE GENOMIC DNA]</scope>
</reference>
<evidence type="ECO:0000256" key="1">
    <source>
        <dbReference type="ARBA" id="ARBA00004251"/>
    </source>
</evidence>
<keyword evidence="2" id="KW-1003">Cell membrane</keyword>
<dbReference type="InterPro" id="IPR020894">
    <property type="entry name" value="Cadherin_CS"/>
</dbReference>
<evidence type="ECO:0000256" key="7">
    <source>
        <dbReference type="ARBA" id="ARBA00022889"/>
    </source>
</evidence>
<feature type="signal peptide" evidence="13">
    <location>
        <begin position="1"/>
        <end position="15"/>
    </location>
</feature>
<evidence type="ECO:0000256" key="10">
    <source>
        <dbReference type="ARBA" id="ARBA00023180"/>
    </source>
</evidence>
<dbReference type="InterPro" id="IPR015919">
    <property type="entry name" value="Cadherin-like_sf"/>
</dbReference>
<dbReference type="PRINTS" id="PR00205">
    <property type="entry name" value="CADHERIN"/>
</dbReference>
<feature type="domain" description="Cadherin" evidence="14">
    <location>
        <begin position="332"/>
        <end position="435"/>
    </location>
</feature>
<evidence type="ECO:0000256" key="8">
    <source>
        <dbReference type="ARBA" id="ARBA00022989"/>
    </source>
</evidence>
<keyword evidence="6 11" id="KW-0106">Calcium</keyword>
<evidence type="ECO:0000313" key="16">
    <source>
        <dbReference type="Proteomes" id="UP000549394"/>
    </source>
</evidence>
<dbReference type="OrthoDB" id="6252479at2759"/>
<gene>
    <name evidence="15" type="ORF">DGYR_LOCUS7113</name>
</gene>
<evidence type="ECO:0000259" key="14">
    <source>
        <dbReference type="PROSITE" id="PS50268"/>
    </source>
</evidence>
<feature type="chain" id="PRO_5029756286" description="Cadherin domain-containing protein" evidence="13">
    <location>
        <begin position="16"/>
        <end position="800"/>
    </location>
</feature>
<feature type="domain" description="Cadherin" evidence="14">
    <location>
        <begin position="437"/>
        <end position="543"/>
    </location>
</feature>
<proteinExistence type="predicted"/>
<comment type="caution">
    <text evidence="15">The sequence shown here is derived from an EMBL/GenBank/DDBJ whole genome shotgun (WGS) entry which is preliminary data.</text>
</comment>
<evidence type="ECO:0000256" key="12">
    <source>
        <dbReference type="SAM" id="Phobius"/>
    </source>
</evidence>
<evidence type="ECO:0000256" key="9">
    <source>
        <dbReference type="ARBA" id="ARBA00023136"/>
    </source>
</evidence>
<dbReference type="Proteomes" id="UP000549394">
    <property type="component" value="Unassembled WGS sequence"/>
</dbReference>
<feature type="domain" description="Cadherin" evidence="14">
    <location>
        <begin position="226"/>
        <end position="333"/>
    </location>
</feature>
<evidence type="ECO:0000256" key="13">
    <source>
        <dbReference type="SAM" id="SignalP"/>
    </source>
</evidence>
<evidence type="ECO:0000256" key="3">
    <source>
        <dbReference type="ARBA" id="ARBA00022692"/>
    </source>
</evidence>
<name>A0A7I8VTP9_9ANNE</name>
<dbReference type="CDD" id="cd11304">
    <property type="entry name" value="Cadherin_repeat"/>
    <property type="match status" value="6"/>
</dbReference>
<dbReference type="GO" id="GO:0005886">
    <property type="term" value="C:plasma membrane"/>
    <property type="evidence" value="ECO:0007669"/>
    <property type="project" value="UniProtKB-SubCell"/>
</dbReference>
<keyword evidence="9 12" id="KW-0472">Membrane</keyword>
<evidence type="ECO:0000256" key="4">
    <source>
        <dbReference type="ARBA" id="ARBA00022729"/>
    </source>
</evidence>
<dbReference type="PANTHER" id="PTHR24028">
    <property type="entry name" value="CADHERIN-87A"/>
    <property type="match status" value="1"/>
</dbReference>
<feature type="domain" description="Cadherin" evidence="14">
    <location>
        <begin position="130"/>
        <end position="225"/>
    </location>
</feature>
<evidence type="ECO:0000256" key="2">
    <source>
        <dbReference type="ARBA" id="ARBA00022475"/>
    </source>
</evidence>
<comment type="subcellular location">
    <subcellularLocation>
        <location evidence="1">Cell membrane</location>
        <topology evidence="1">Single-pass type I membrane protein</topology>
    </subcellularLocation>
</comment>
<dbReference type="GO" id="GO:0005509">
    <property type="term" value="F:calcium ion binding"/>
    <property type="evidence" value="ECO:0007669"/>
    <property type="project" value="UniProtKB-UniRule"/>
</dbReference>
<evidence type="ECO:0000256" key="5">
    <source>
        <dbReference type="ARBA" id="ARBA00022737"/>
    </source>
</evidence>
<organism evidence="15 16">
    <name type="scientific">Dimorphilus gyrociliatus</name>
    <dbReference type="NCBI Taxonomy" id="2664684"/>
    <lineage>
        <taxon>Eukaryota</taxon>
        <taxon>Metazoa</taxon>
        <taxon>Spiralia</taxon>
        <taxon>Lophotrochozoa</taxon>
        <taxon>Annelida</taxon>
        <taxon>Polychaeta</taxon>
        <taxon>Polychaeta incertae sedis</taxon>
        <taxon>Dinophilidae</taxon>
        <taxon>Dimorphilus</taxon>
    </lineage>
</organism>
<dbReference type="Pfam" id="PF00028">
    <property type="entry name" value="Cadherin"/>
    <property type="match status" value="6"/>
</dbReference>
<dbReference type="FunFam" id="2.60.40.60:FF:000007">
    <property type="entry name" value="Protocadherin alpha 2"/>
    <property type="match status" value="1"/>
</dbReference>
<keyword evidence="16" id="KW-1185">Reference proteome</keyword>
<feature type="domain" description="Cadherin" evidence="14">
    <location>
        <begin position="544"/>
        <end position="639"/>
    </location>
</feature>
<evidence type="ECO:0000256" key="11">
    <source>
        <dbReference type="PROSITE-ProRule" id="PRU00043"/>
    </source>
</evidence>
<dbReference type="Gene3D" id="2.60.40.60">
    <property type="entry name" value="Cadherins"/>
    <property type="match status" value="7"/>
</dbReference>
<dbReference type="InterPro" id="IPR050174">
    <property type="entry name" value="Protocadherin/Cadherin-CA"/>
</dbReference>
<dbReference type="SMART" id="SM00112">
    <property type="entry name" value="CA"/>
    <property type="match status" value="6"/>
</dbReference>
<accession>A0A7I8VTP9</accession>
<feature type="domain" description="Cadherin" evidence="14">
    <location>
        <begin position="27"/>
        <end position="121"/>
    </location>
</feature>
<dbReference type="InterPro" id="IPR002126">
    <property type="entry name" value="Cadherin-like_dom"/>
</dbReference>
<dbReference type="PANTHER" id="PTHR24028:SF146">
    <property type="entry name" value="CADHERIN 96CB, ISOFORM D-RELATED"/>
    <property type="match status" value="1"/>
</dbReference>
<protein>
    <recommendedName>
        <fullName evidence="14">Cadherin domain-containing protein</fullName>
    </recommendedName>
</protein>
<dbReference type="AlphaFoldDB" id="A0A7I8VTP9"/>
<dbReference type="FunFam" id="2.60.40.60:FF:000092">
    <property type="entry name" value="Protocadherin 8"/>
    <property type="match status" value="2"/>
</dbReference>
<dbReference type="PROSITE" id="PS00232">
    <property type="entry name" value="CADHERIN_1"/>
    <property type="match status" value="4"/>
</dbReference>
<evidence type="ECO:0000256" key="6">
    <source>
        <dbReference type="ARBA" id="ARBA00022837"/>
    </source>
</evidence>
<sequence length="800" mass="91699">MLAGIFLFFLRICLGFGKYSINFSILDQTPPKTVVGYVLKSKESKADFRLFETSEMDFSKNFSLGKFGELKTETTIDRDYICTNKETCLIKLEGGMVRGRSFQLLPITVQIRDINDNNPKFPFKSLRKYISESARPEHYISIPKAYDPDKPEFSIKSYKLNVQPIFSLRVTSNDLRLVLRTTLDREKVSKYNLKLTAIDGGRPRKTGSMRIHIIVEDSNDNEPVFDKKFRKVVVYEDFPHRKVLAKVRATDKDKGENARITYKFTPRTELNFGDIFSLDPISGEIRTKVSLDYESNPNYELSILAIDNGNSPKSAETQLQIRVIDLNDNPPMIHVIKVDVAENSEKGTFAAQITVRDADKGENGRISCQMNSSTFHLYVINKNRYQINTWKPLDREIRDTYSLIIECKDFGKNVQISKREIIIKVLDINDNPPSWKKQIKTTLKIPENLAIGEKIADFSAFDPDLKENGTVRYSVEQLNYKHIPLVEIESSTGILRSANEMDREKIDMIQMKITARDLGKIPLKASLNVTLKIEDEDDNDPKFSKQFYNFYVYENEPIGKFVGLIECTDADVSFKEANFKLDKSLDYKSFTIDRKGSIRTKKVFDRERRKDYNIKVVVAKSSVYVQVSILDKNDNPPIFIGPKRMHLSRYTRIGTAVKKLKVIDADAGKNGVLIYSILDDNRFFWVHTETGVITVIGDLTEASNQVIELNINISDCGEEKQSLKINFQIFLNETQTLKRSNLDAPNIEFLISAAFIFLILFVFLLVFSVIIIRKRFKLRRGSSNSAKFPAQSSQVRETSL</sequence>
<keyword evidence="5" id="KW-0677">Repeat</keyword>
<dbReference type="FunFam" id="2.60.40.60:FF:000002">
    <property type="entry name" value="Protocadherin alpha 2"/>
    <property type="match status" value="1"/>
</dbReference>
<keyword evidence="10" id="KW-0325">Glycoprotein</keyword>
<keyword evidence="7" id="KW-0130">Cell adhesion</keyword>
<keyword evidence="8 12" id="KW-1133">Transmembrane helix</keyword>
<keyword evidence="4 13" id="KW-0732">Signal</keyword>
<feature type="domain" description="Cadherin" evidence="14">
    <location>
        <begin position="639"/>
        <end position="747"/>
    </location>
</feature>